<evidence type="ECO:0000256" key="3">
    <source>
        <dbReference type="ARBA" id="ARBA00023125"/>
    </source>
</evidence>
<feature type="region of interest" description="Disordered" evidence="6">
    <location>
        <begin position="122"/>
        <end position="143"/>
    </location>
</feature>
<dbReference type="CDD" id="cd11423">
    <property type="entry name" value="bHLH_TS_musculin_like"/>
    <property type="match status" value="1"/>
</dbReference>
<dbReference type="Gene3D" id="4.10.280.10">
    <property type="entry name" value="Helix-loop-helix DNA-binding domain"/>
    <property type="match status" value="1"/>
</dbReference>
<dbReference type="FunFam" id="4.10.280.10:FF:000010">
    <property type="entry name" value="Scleraxis bHLH transcription factor"/>
    <property type="match status" value="1"/>
</dbReference>
<evidence type="ECO:0000313" key="8">
    <source>
        <dbReference type="EMBL" id="KAI9554883.1"/>
    </source>
</evidence>
<evidence type="ECO:0000256" key="4">
    <source>
        <dbReference type="ARBA" id="ARBA00023163"/>
    </source>
</evidence>
<dbReference type="EMBL" id="WJBH02000008">
    <property type="protein sequence ID" value="KAI9554883.1"/>
    <property type="molecule type" value="Genomic_DNA"/>
</dbReference>
<evidence type="ECO:0000259" key="7">
    <source>
        <dbReference type="PROSITE" id="PS50888"/>
    </source>
</evidence>
<dbReference type="Pfam" id="PF00010">
    <property type="entry name" value="HLH"/>
    <property type="match status" value="1"/>
</dbReference>
<evidence type="ECO:0000256" key="6">
    <source>
        <dbReference type="SAM" id="MobiDB-lite"/>
    </source>
</evidence>
<proteinExistence type="predicted"/>
<evidence type="ECO:0000313" key="9">
    <source>
        <dbReference type="Proteomes" id="UP000820818"/>
    </source>
</evidence>
<name>A0AAD5LC15_9CRUS</name>
<dbReference type="SMART" id="SM00353">
    <property type="entry name" value="HLH"/>
    <property type="match status" value="1"/>
</dbReference>
<dbReference type="GO" id="GO:0000981">
    <property type="term" value="F:DNA-binding transcription factor activity, RNA polymerase II-specific"/>
    <property type="evidence" value="ECO:0007669"/>
    <property type="project" value="TreeGrafter"/>
</dbReference>
<comment type="caution">
    <text evidence="8">The sequence shown here is derived from an EMBL/GenBank/DDBJ whole genome shotgun (WGS) entry which is preliminary data.</text>
</comment>
<keyword evidence="9" id="KW-1185">Reference proteome</keyword>
<dbReference type="AlphaFoldDB" id="A0AAD5LC15"/>
<feature type="compositionally biased region" description="Low complexity" evidence="6">
    <location>
        <begin position="122"/>
        <end position="141"/>
    </location>
</feature>
<dbReference type="PROSITE" id="PS50888">
    <property type="entry name" value="BHLH"/>
    <property type="match status" value="1"/>
</dbReference>
<dbReference type="SUPFAM" id="SSF47459">
    <property type="entry name" value="HLH, helix-loop-helix DNA-binding domain"/>
    <property type="match status" value="1"/>
</dbReference>
<dbReference type="InterPro" id="IPR011598">
    <property type="entry name" value="bHLH_dom"/>
</dbReference>
<dbReference type="PANTHER" id="PTHR23349">
    <property type="entry name" value="BASIC HELIX-LOOP-HELIX TRANSCRIPTION FACTOR, TWIST"/>
    <property type="match status" value="1"/>
</dbReference>
<keyword evidence="5" id="KW-0539">Nucleus</keyword>
<dbReference type="InterPro" id="IPR036638">
    <property type="entry name" value="HLH_DNA-bd_sf"/>
</dbReference>
<dbReference type="GO" id="GO:0000977">
    <property type="term" value="F:RNA polymerase II transcription regulatory region sequence-specific DNA binding"/>
    <property type="evidence" value="ECO:0007669"/>
    <property type="project" value="TreeGrafter"/>
</dbReference>
<keyword evidence="4" id="KW-0804">Transcription</keyword>
<evidence type="ECO:0000256" key="2">
    <source>
        <dbReference type="ARBA" id="ARBA00023015"/>
    </source>
</evidence>
<protein>
    <submittedName>
        <fullName evidence="8">Transcription factor 21</fullName>
    </submittedName>
</protein>
<accession>A0AAD5LC15</accession>
<gene>
    <name evidence="8" type="ORF">GHT06_020160</name>
</gene>
<organism evidence="8 9">
    <name type="scientific">Daphnia sinensis</name>
    <dbReference type="NCBI Taxonomy" id="1820382"/>
    <lineage>
        <taxon>Eukaryota</taxon>
        <taxon>Metazoa</taxon>
        <taxon>Ecdysozoa</taxon>
        <taxon>Arthropoda</taxon>
        <taxon>Crustacea</taxon>
        <taxon>Branchiopoda</taxon>
        <taxon>Diplostraca</taxon>
        <taxon>Cladocera</taxon>
        <taxon>Anomopoda</taxon>
        <taxon>Daphniidae</taxon>
        <taxon>Daphnia</taxon>
        <taxon>Daphnia similis group</taxon>
    </lineage>
</organism>
<comment type="subcellular location">
    <subcellularLocation>
        <location evidence="1">Nucleus</location>
    </subcellularLocation>
</comment>
<dbReference type="GO" id="GO:0032502">
    <property type="term" value="P:developmental process"/>
    <property type="evidence" value="ECO:0007669"/>
    <property type="project" value="TreeGrafter"/>
</dbReference>
<dbReference type="PANTHER" id="PTHR23349:SF72">
    <property type="entry name" value="HLH54F"/>
    <property type="match status" value="1"/>
</dbReference>
<reference evidence="8 9" key="1">
    <citation type="submission" date="2022-05" db="EMBL/GenBank/DDBJ databases">
        <title>A multi-omics perspective on studying reproductive biology in Daphnia sinensis.</title>
        <authorList>
            <person name="Jia J."/>
        </authorList>
    </citation>
    <scope>NUCLEOTIDE SEQUENCE [LARGE SCALE GENOMIC DNA]</scope>
    <source>
        <strain evidence="8 9">WSL</strain>
    </source>
</reference>
<keyword evidence="3" id="KW-0238">DNA-binding</keyword>
<dbReference type="Proteomes" id="UP000820818">
    <property type="component" value="Linkage Group LG8"/>
</dbReference>
<dbReference type="GO" id="GO:0046983">
    <property type="term" value="F:protein dimerization activity"/>
    <property type="evidence" value="ECO:0007669"/>
    <property type="project" value="InterPro"/>
</dbReference>
<keyword evidence="2" id="KW-0805">Transcription regulation</keyword>
<dbReference type="GO" id="GO:0005634">
    <property type="term" value="C:nucleus"/>
    <property type="evidence" value="ECO:0007669"/>
    <property type="project" value="UniProtKB-SubCell"/>
</dbReference>
<sequence length="212" mass="23792">MPRRRKDMISGSVTVSSVGRGYSQLHHRSIVTKEKPQQRNAANARERARMRVLSRAFCRLKTTLPWVPADTKLSKLDTLRLATTYIGHLRAVLVEGSAAGRTSPVTSHPVVSMSWPFMFNKSGNGPTNSSSESGSDSPTSSVDHFNLHECLAEDDHQHLQNQSQQSSHHQNNIRDEIPLVESSYQIHQQQHRIDYSNIPTSLNYCGHLAELQ</sequence>
<evidence type="ECO:0000256" key="1">
    <source>
        <dbReference type="ARBA" id="ARBA00004123"/>
    </source>
</evidence>
<evidence type="ECO:0000256" key="5">
    <source>
        <dbReference type="ARBA" id="ARBA00023242"/>
    </source>
</evidence>
<feature type="domain" description="BHLH" evidence="7">
    <location>
        <begin position="37"/>
        <end position="89"/>
    </location>
</feature>
<dbReference type="InterPro" id="IPR050283">
    <property type="entry name" value="E-box_TF_Regulators"/>
</dbReference>